<dbReference type="EMBL" id="JBHTAH010000014">
    <property type="protein sequence ID" value="MFC7070863.1"/>
    <property type="molecule type" value="Genomic_DNA"/>
</dbReference>
<gene>
    <name evidence="3" type="ORF">ACFQL9_14530</name>
</gene>
<dbReference type="Gene3D" id="1.10.10.10">
    <property type="entry name" value="Winged helix-like DNA-binding domain superfamily/Winged helix DNA-binding domain"/>
    <property type="match status" value="1"/>
</dbReference>
<dbReference type="InterPro" id="IPR057527">
    <property type="entry name" value="HVO_A0261-like_N"/>
</dbReference>
<dbReference type="SUPFAM" id="SSF46785">
    <property type="entry name" value="Winged helix' DNA-binding domain"/>
    <property type="match status" value="1"/>
</dbReference>
<comment type="caution">
    <text evidence="3">The sequence shown here is derived from an EMBL/GenBank/DDBJ whole genome shotgun (WGS) entry which is preliminary data.</text>
</comment>
<dbReference type="GeneID" id="81125436"/>
<dbReference type="InterPro" id="IPR011991">
    <property type="entry name" value="ArsR-like_HTH"/>
</dbReference>
<dbReference type="Pfam" id="PF25213">
    <property type="entry name" value="HVO_A0261_N"/>
    <property type="match status" value="1"/>
</dbReference>
<dbReference type="InterPro" id="IPR036390">
    <property type="entry name" value="WH_DNA-bd_sf"/>
</dbReference>
<dbReference type="InterPro" id="IPR013561">
    <property type="entry name" value="FilR1_middle_dom"/>
</dbReference>
<dbReference type="CDD" id="cd00090">
    <property type="entry name" value="HTH_ARSR"/>
    <property type="match status" value="1"/>
</dbReference>
<evidence type="ECO:0000313" key="4">
    <source>
        <dbReference type="Proteomes" id="UP001596461"/>
    </source>
</evidence>
<organism evidence="3 4">
    <name type="scientific">Halobaculum lipolyticum</name>
    <dbReference type="NCBI Taxonomy" id="3032001"/>
    <lineage>
        <taxon>Archaea</taxon>
        <taxon>Methanobacteriati</taxon>
        <taxon>Methanobacteriota</taxon>
        <taxon>Stenosarchaea group</taxon>
        <taxon>Halobacteria</taxon>
        <taxon>Halobacteriales</taxon>
        <taxon>Haloferacaceae</taxon>
        <taxon>Halobaculum</taxon>
    </lineage>
</organism>
<feature type="domain" description="HVO-A0261-like N-terminal" evidence="2">
    <location>
        <begin position="13"/>
        <end position="83"/>
    </location>
</feature>
<evidence type="ECO:0000259" key="2">
    <source>
        <dbReference type="Pfam" id="PF25213"/>
    </source>
</evidence>
<evidence type="ECO:0000259" key="1">
    <source>
        <dbReference type="Pfam" id="PF08350"/>
    </source>
</evidence>
<dbReference type="Pfam" id="PF08350">
    <property type="entry name" value="FilR1_middle"/>
    <property type="match status" value="1"/>
</dbReference>
<accession>A0ABD5WGG0</accession>
<reference evidence="3 4" key="1">
    <citation type="journal article" date="2019" name="Int. J. Syst. Evol. Microbiol.">
        <title>The Global Catalogue of Microorganisms (GCM) 10K type strain sequencing project: providing services to taxonomists for standard genome sequencing and annotation.</title>
        <authorList>
            <consortium name="The Broad Institute Genomics Platform"/>
            <consortium name="The Broad Institute Genome Sequencing Center for Infectious Disease"/>
            <person name="Wu L."/>
            <person name="Ma J."/>
        </authorList>
    </citation>
    <scope>NUCLEOTIDE SEQUENCE [LARGE SCALE GENOMIC DNA]</scope>
    <source>
        <strain evidence="3 4">DT31</strain>
    </source>
</reference>
<protein>
    <submittedName>
        <fullName evidence="3">Helix-turn-helix transcriptional regulator</fullName>
    </submittedName>
</protein>
<dbReference type="RefSeq" id="WP_284030598.1">
    <property type="nucleotide sequence ID" value="NZ_CP126154.1"/>
</dbReference>
<dbReference type="AlphaFoldDB" id="A0ABD5WGG0"/>
<dbReference type="InterPro" id="IPR036388">
    <property type="entry name" value="WH-like_DNA-bd_sf"/>
</dbReference>
<evidence type="ECO:0000313" key="3">
    <source>
        <dbReference type="EMBL" id="MFC7070863.1"/>
    </source>
</evidence>
<name>A0ABD5WGG0_9EURY</name>
<keyword evidence="4" id="KW-1185">Reference proteome</keyword>
<proteinExistence type="predicted"/>
<dbReference type="Proteomes" id="UP001596461">
    <property type="component" value="Unassembled WGS sequence"/>
</dbReference>
<sequence length="275" mass="29425">MTAGDESETAGVLAKRRGVLAALVEGPVRKRVLVEELGVPRTTLDRAVRELVDCGLVERVDGGFRATVVGAKALESHDRYHAELAGLREAEPLFESLPPETAVDGRFLAGASVSRPDPSMPDGVVERLFESVRSAARVRGIAPVALSGHVDTFDAEATAGGAVPEMVLTPAVLDHLIRTRRERLVEQIREGEFEYYCGPVESRFGLWVVDHEDRASEAGVLAYTDTGVGGVAISDTPEAVAWARGQYEQARETAEPVTLDVIAERAADLGAAAEE</sequence>
<feature type="domain" description="Methanogenesis regulatory protein FilR1 middle" evidence="1">
    <location>
        <begin position="121"/>
        <end position="252"/>
    </location>
</feature>